<evidence type="ECO:0000313" key="2">
    <source>
        <dbReference type="EMBL" id="MDA7419087.1"/>
    </source>
</evidence>
<keyword evidence="1" id="KW-0732">Signal</keyword>
<sequence length="122" mass="11788">MKKIVAASAIALIASVSATAFAQSGSGNIPGIGKGSGSAGSEINNSRITVSGNKARDVMAIGGSLGVAKVAGTADMTGIANVNSVNITGSKVNNSEITVSNNEADGIKAIGGTANVNSVNIN</sequence>
<keyword evidence="3" id="KW-1185">Reference proteome</keyword>
<proteinExistence type="predicted"/>
<feature type="chain" id="PRO_5042227551" evidence="1">
    <location>
        <begin position="23"/>
        <end position="122"/>
    </location>
</feature>
<reference evidence="2" key="1">
    <citation type="submission" date="2023-01" db="EMBL/GenBank/DDBJ databases">
        <title>Xenophilus mangrovi sp. nov., isolated from soil of Mangrove nature reserve.</title>
        <authorList>
            <person name="Xu S."/>
            <person name="Liu Z."/>
            <person name="Xu Y."/>
        </authorList>
    </citation>
    <scope>NUCLEOTIDE SEQUENCE</scope>
    <source>
        <strain evidence="2">YW8</strain>
    </source>
</reference>
<gene>
    <name evidence="2" type="ORF">PGB34_22170</name>
</gene>
<organism evidence="2 3">
    <name type="scientific">Xenophilus arseniciresistens</name>
    <dbReference type="NCBI Taxonomy" id="1283306"/>
    <lineage>
        <taxon>Bacteria</taxon>
        <taxon>Pseudomonadati</taxon>
        <taxon>Pseudomonadota</taxon>
        <taxon>Betaproteobacteria</taxon>
        <taxon>Burkholderiales</taxon>
        <taxon>Comamonadaceae</taxon>
        <taxon>Xenophilus</taxon>
    </lineage>
</organism>
<dbReference type="Proteomes" id="UP001212602">
    <property type="component" value="Unassembled WGS sequence"/>
</dbReference>
<name>A0AAE3T1B0_9BURK</name>
<dbReference type="AlphaFoldDB" id="A0AAE3T1B0"/>
<dbReference type="RefSeq" id="WP_271430283.1">
    <property type="nucleotide sequence ID" value="NZ_JAQIPB010000013.1"/>
</dbReference>
<accession>A0AAE3T1B0</accession>
<evidence type="ECO:0000313" key="3">
    <source>
        <dbReference type="Proteomes" id="UP001212602"/>
    </source>
</evidence>
<protein>
    <submittedName>
        <fullName evidence="2">Uncharacterized protein</fullName>
    </submittedName>
</protein>
<evidence type="ECO:0000256" key="1">
    <source>
        <dbReference type="SAM" id="SignalP"/>
    </source>
</evidence>
<dbReference type="EMBL" id="JAQIPB010000013">
    <property type="protein sequence ID" value="MDA7419087.1"/>
    <property type="molecule type" value="Genomic_DNA"/>
</dbReference>
<feature type="signal peptide" evidence="1">
    <location>
        <begin position="1"/>
        <end position="22"/>
    </location>
</feature>
<comment type="caution">
    <text evidence="2">The sequence shown here is derived from an EMBL/GenBank/DDBJ whole genome shotgun (WGS) entry which is preliminary data.</text>
</comment>